<keyword evidence="2" id="KW-1185">Reference proteome</keyword>
<proteinExistence type="predicted"/>
<dbReference type="Proteomes" id="UP000510869">
    <property type="component" value="Chromosome"/>
</dbReference>
<accession>A0A7D6GW78</accession>
<name>A0A7D6GW78_9EURY</name>
<dbReference type="KEGG" id="nay:HYG81_05185"/>
<dbReference type="RefSeq" id="WP_180842173.1">
    <property type="nucleotide sequence ID" value="NZ_CP059154.1"/>
</dbReference>
<reference evidence="1 2" key="1">
    <citation type="submission" date="2020-07" db="EMBL/GenBank/DDBJ databases">
        <title>Natrinema (YPL30) sp. nov. and Haloterrigena xxxxxx (YPL8) sp. nov., isolated from a salt mine.</title>
        <authorList>
            <person name="Cui H."/>
        </authorList>
    </citation>
    <scope>NUCLEOTIDE SEQUENCE [LARGE SCALE GENOMIC DNA]</scope>
    <source>
        <strain evidence="1 2">YPL13</strain>
    </source>
</reference>
<dbReference type="AlphaFoldDB" id="A0A7D6GW78"/>
<protein>
    <submittedName>
        <fullName evidence="1">Uncharacterized protein</fullName>
    </submittedName>
</protein>
<organism evidence="1 2">
    <name type="scientific">Natrinema zhouii</name>
    <dbReference type="NCBI Taxonomy" id="1710539"/>
    <lineage>
        <taxon>Archaea</taxon>
        <taxon>Methanobacteriati</taxon>
        <taxon>Methanobacteriota</taxon>
        <taxon>Stenosarchaea group</taxon>
        <taxon>Halobacteria</taxon>
        <taxon>Halobacteriales</taxon>
        <taxon>Natrialbaceae</taxon>
        <taxon>Natrinema</taxon>
    </lineage>
</organism>
<sequence length="53" mass="5762">MATREPVECPVCREPTDVGEQLEDHLLAEHSKEKLAKFIVAETAVLANGDAAE</sequence>
<evidence type="ECO:0000313" key="2">
    <source>
        <dbReference type="Proteomes" id="UP000510869"/>
    </source>
</evidence>
<gene>
    <name evidence="1" type="ORF">HYG81_05185</name>
</gene>
<evidence type="ECO:0000313" key="1">
    <source>
        <dbReference type="EMBL" id="QLK27004.1"/>
    </source>
</evidence>
<dbReference type="EMBL" id="CP059154">
    <property type="protein sequence ID" value="QLK27004.1"/>
    <property type="molecule type" value="Genomic_DNA"/>
</dbReference>
<dbReference type="OrthoDB" id="182160at2157"/>
<dbReference type="GeneID" id="56142576"/>